<gene>
    <name evidence="2" type="ORF">SAMN02982985_03156</name>
</gene>
<keyword evidence="3" id="KW-1185">Reference proteome</keyword>
<dbReference type="RefSeq" id="WP_093388645.1">
    <property type="nucleotide sequence ID" value="NZ_FOTW01000014.1"/>
</dbReference>
<feature type="transmembrane region" description="Helical" evidence="1">
    <location>
        <begin position="126"/>
        <end position="158"/>
    </location>
</feature>
<dbReference type="EMBL" id="FOTW01000014">
    <property type="protein sequence ID" value="SFM19483.1"/>
    <property type="molecule type" value="Genomic_DNA"/>
</dbReference>
<dbReference type="STRING" id="758825.SAMN02982985_03156"/>
<dbReference type="Proteomes" id="UP000199470">
    <property type="component" value="Unassembled WGS sequence"/>
</dbReference>
<dbReference type="OrthoDB" id="118685at2"/>
<evidence type="ECO:0000313" key="3">
    <source>
        <dbReference type="Proteomes" id="UP000199470"/>
    </source>
</evidence>
<feature type="transmembrane region" description="Helical" evidence="1">
    <location>
        <begin position="20"/>
        <end position="40"/>
    </location>
</feature>
<evidence type="ECO:0000313" key="2">
    <source>
        <dbReference type="EMBL" id="SFM19483.1"/>
    </source>
</evidence>
<keyword evidence="1" id="KW-1133">Transmembrane helix</keyword>
<organism evidence="2 3">
    <name type="scientific">Rugamonas rubra</name>
    <dbReference type="NCBI Taxonomy" id="758825"/>
    <lineage>
        <taxon>Bacteria</taxon>
        <taxon>Pseudomonadati</taxon>
        <taxon>Pseudomonadota</taxon>
        <taxon>Betaproteobacteria</taxon>
        <taxon>Burkholderiales</taxon>
        <taxon>Oxalobacteraceae</taxon>
        <taxon>Telluria group</taxon>
        <taxon>Rugamonas</taxon>
    </lineage>
</organism>
<keyword evidence="1" id="KW-0812">Transmembrane</keyword>
<dbReference type="AlphaFoldDB" id="A0A1I4NWH7"/>
<feature type="transmembrane region" description="Helical" evidence="1">
    <location>
        <begin position="292"/>
        <end position="311"/>
    </location>
</feature>
<accession>A0A1I4NWH7</accession>
<protein>
    <submittedName>
        <fullName evidence="2">ABC-2 type transport system permease protein</fullName>
    </submittedName>
</protein>
<feature type="transmembrane region" description="Helical" evidence="1">
    <location>
        <begin position="209"/>
        <end position="227"/>
    </location>
</feature>
<name>A0A1I4NWH7_9BURK</name>
<sequence length="318" mass="34536">MKTMTWLIKRELWEHKGMLLWAPAIVGGLITAFTALVLLYGSSGSIDINGESITLGMIDATPAMRAKILDVLAHGYIATAAPVLLMLGFLVFFYCLGALYDERRDRSLLFWKSLPVSDRTTVLSKLLLALGVAPLVVTVVGALAALAVLLMICTAAAFKGLNLFGPLLMSPAFYLAPLQLLALLPVYALWALPTVAWLLLVSSWARSKVFLWAVGAPLLAMMLAKWAKHAFHLDWNIDWLIQQVVSRMLLGVAPGSWLAVEHVDPVLLLAADGHRADLGNILGQSWGTLAHANVWIGVAAGVAMIAGAIWLRRRREEG</sequence>
<proteinExistence type="predicted"/>
<feature type="transmembrane region" description="Helical" evidence="1">
    <location>
        <begin position="178"/>
        <end position="200"/>
    </location>
</feature>
<feature type="transmembrane region" description="Helical" evidence="1">
    <location>
        <begin position="76"/>
        <end position="100"/>
    </location>
</feature>
<evidence type="ECO:0000256" key="1">
    <source>
        <dbReference type="SAM" id="Phobius"/>
    </source>
</evidence>
<keyword evidence="1" id="KW-0472">Membrane</keyword>
<reference evidence="2 3" key="1">
    <citation type="submission" date="2016-10" db="EMBL/GenBank/DDBJ databases">
        <authorList>
            <person name="de Groot N.N."/>
        </authorList>
    </citation>
    <scope>NUCLEOTIDE SEQUENCE [LARGE SCALE GENOMIC DNA]</scope>
    <source>
        <strain evidence="2 3">ATCC 43154</strain>
    </source>
</reference>